<dbReference type="Proteomes" id="UP000499080">
    <property type="component" value="Unassembled WGS sequence"/>
</dbReference>
<dbReference type="AlphaFoldDB" id="A0A4Y2D7X9"/>
<organism evidence="1 2">
    <name type="scientific">Araneus ventricosus</name>
    <name type="common">Orbweaver spider</name>
    <name type="synonym">Epeira ventricosa</name>
    <dbReference type="NCBI Taxonomy" id="182803"/>
    <lineage>
        <taxon>Eukaryota</taxon>
        <taxon>Metazoa</taxon>
        <taxon>Ecdysozoa</taxon>
        <taxon>Arthropoda</taxon>
        <taxon>Chelicerata</taxon>
        <taxon>Arachnida</taxon>
        <taxon>Araneae</taxon>
        <taxon>Araneomorphae</taxon>
        <taxon>Entelegynae</taxon>
        <taxon>Araneoidea</taxon>
        <taxon>Araneidae</taxon>
        <taxon>Araneus</taxon>
    </lineage>
</organism>
<evidence type="ECO:0000313" key="1">
    <source>
        <dbReference type="EMBL" id="GBM12781.1"/>
    </source>
</evidence>
<protein>
    <submittedName>
        <fullName evidence="1">Retinol dehydrogenase 12</fullName>
    </submittedName>
</protein>
<proteinExistence type="predicted"/>
<keyword evidence="2" id="KW-1185">Reference proteome</keyword>
<accession>A0A4Y2D7X9</accession>
<comment type="caution">
    <text evidence="1">The sequence shown here is derived from an EMBL/GenBank/DDBJ whole genome shotgun (WGS) entry which is preliminary data.</text>
</comment>
<name>A0A4Y2D7X9_ARAVE</name>
<evidence type="ECO:0000313" key="2">
    <source>
        <dbReference type="Proteomes" id="UP000499080"/>
    </source>
</evidence>
<sequence length="42" mass="4570">MLTYCLSARRTPLAKLVVVAIATGIVNESSTRLVSSSYFFGF</sequence>
<gene>
    <name evidence="1" type="primary">Rdh12_2</name>
    <name evidence="1" type="ORF">AVEN_247564_1</name>
</gene>
<reference evidence="1 2" key="1">
    <citation type="journal article" date="2019" name="Sci. Rep.">
        <title>Orb-weaving spider Araneus ventricosus genome elucidates the spidroin gene catalogue.</title>
        <authorList>
            <person name="Kono N."/>
            <person name="Nakamura H."/>
            <person name="Ohtoshi R."/>
            <person name="Moran D.A.P."/>
            <person name="Shinohara A."/>
            <person name="Yoshida Y."/>
            <person name="Fujiwara M."/>
            <person name="Mori M."/>
            <person name="Tomita M."/>
            <person name="Arakawa K."/>
        </authorList>
    </citation>
    <scope>NUCLEOTIDE SEQUENCE [LARGE SCALE GENOMIC DNA]</scope>
</reference>
<feature type="non-terminal residue" evidence="1">
    <location>
        <position position="42"/>
    </location>
</feature>
<dbReference type="EMBL" id="BGPR01000319">
    <property type="protein sequence ID" value="GBM12781.1"/>
    <property type="molecule type" value="Genomic_DNA"/>
</dbReference>